<reference evidence="1" key="1">
    <citation type="submission" date="2019-03" db="EMBL/GenBank/DDBJ databases">
        <title>Single cell metagenomics reveals metabolic interactions within the superorganism composed of flagellate Streblomastix strix and complex community of Bacteroidetes bacteria on its surface.</title>
        <authorList>
            <person name="Treitli S.C."/>
            <person name="Kolisko M."/>
            <person name="Husnik F."/>
            <person name="Keeling P."/>
            <person name="Hampl V."/>
        </authorList>
    </citation>
    <scope>NUCLEOTIDE SEQUENCE</scope>
    <source>
        <strain evidence="1">STM</strain>
    </source>
</reference>
<organism evidence="1">
    <name type="scientific">termite gut metagenome</name>
    <dbReference type="NCBI Taxonomy" id="433724"/>
    <lineage>
        <taxon>unclassified sequences</taxon>
        <taxon>metagenomes</taxon>
        <taxon>organismal metagenomes</taxon>
    </lineage>
</organism>
<name>A0A5J4SLR9_9ZZZZ</name>
<comment type="caution">
    <text evidence="1">The sequence shown here is derived from an EMBL/GenBank/DDBJ whole genome shotgun (WGS) entry which is preliminary data.</text>
</comment>
<evidence type="ECO:0000313" key="1">
    <source>
        <dbReference type="EMBL" id="KAA6347099.1"/>
    </source>
</evidence>
<dbReference type="EMBL" id="SNRY01000106">
    <property type="protein sequence ID" value="KAA6347099.1"/>
    <property type="molecule type" value="Genomic_DNA"/>
</dbReference>
<feature type="non-terminal residue" evidence="1">
    <location>
        <position position="1"/>
    </location>
</feature>
<protein>
    <submittedName>
        <fullName evidence="1">Uncharacterized protein</fullName>
    </submittedName>
</protein>
<gene>
    <name evidence="1" type="ORF">EZS27_005392</name>
</gene>
<proteinExistence type="predicted"/>
<accession>A0A5J4SLR9</accession>
<dbReference type="AlphaFoldDB" id="A0A5J4SLR9"/>
<sequence>ERERERERERDVNSPNLFLKNSALCASDINAESCLSIKAAFRVFKLN</sequence>